<reference evidence="3 4" key="1">
    <citation type="submission" date="2021-08" db="EMBL/GenBank/DDBJ databases">
        <title>Streptomyces sp. PTM05 isolated from lichen.</title>
        <authorList>
            <person name="Somphong A."/>
            <person name="Phongsopitanun W."/>
            <person name="Tanasupawat S."/>
        </authorList>
    </citation>
    <scope>NUCLEOTIDE SEQUENCE [LARGE SCALE GENOMIC DNA]</scope>
    <source>
        <strain evidence="3 4">Ptm05</strain>
    </source>
</reference>
<protein>
    <submittedName>
        <fullName evidence="3">ROK family protein</fullName>
    </submittedName>
</protein>
<name>A0ABS7QQS6_9ACTN</name>
<dbReference type="InterPro" id="IPR036388">
    <property type="entry name" value="WH-like_DNA-bd_sf"/>
</dbReference>
<dbReference type="PANTHER" id="PTHR18964">
    <property type="entry name" value="ROK (REPRESSOR, ORF, KINASE) FAMILY"/>
    <property type="match status" value="1"/>
</dbReference>
<dbReference type="InterPro" id="IPR043129">
    <property type="entry name" value="ATPase_NBD"/>
</dbReference>
<feature type="domain" description="HTH iclR-type" evidence="2">
    <location>
        <begin position="26"/>
        <end position="61"/>
    </location>
</feature>
<keyword evidence="4" id="KW-1185">Reference proteome</keyword>
<gene>
    <name evidence="3" type="ORF">K7472_10570</name>
</gene>
<proteinExistence type="inferred from homology"/>
<dbReference type="InterPro" id="IPR000600">
    <property type="entry name" value="ROK"/>
</dbReference>
<dbReference type="RefSeq" id="WP_222976511.1">
    <property type="nucleotide sequence ID" value="NZ_JAINVZ010000005.1"/>
</dbReference>
<accession>A0ABS7QQS6</accession>
<comment type="caution">
    <text evidence="3">The sequence shown here is derived from an EMBL/GenBank/DDBJ whole genome shotgun (WGS) entry which is preliminary data.</text>
</comment>
<dbReference type="Proteomes" id="UP001198565">
    <property type="component" value="Unassembled WGS sequence"/>
</dbReference>
<comment type="similarity">
    <text evidence="1">Belongs to the ROK (NagC/XylR) family.</text>
</comment>
<evidence type="ECO:0000313" key="3">
    <source>
        <dbReference type="EMBL" id="MBY8885288.1"/>
    </source>
</evidence>
<dbReference type="EMBL" id="JAINVZ010000005">
    <property type="protein sequence ID" value="MBY8885288.1"/>
    <property type="molecule type" value="Genomic_DNA"/>
</dbReference>
<evidence type="ECO:0000256" key="1">
    <source>
        <dbReference type="ARBA" id="ARBA00006479"/>
    </source>
</evidence>
<dbReference type="Gene3D" id="1.10.10.10">
    <property type="entry name" value="Winged helix-like DNA-binding domain superfamily/Winged helix DNA-binding domain"/>
    <property type="match status" value="1"/>
</dbReference>
<dbReference type="InterPro" id="IPR005471">
    <property type="entry name" value="Tscrpt_reg_IclR_N"/>
</dbReference>
<organism evidence="3 4">
    <name type="scientific">Streptantibioticus parmotrematis</name>
    <dbReference type="NCBI Taxonomy" id="2873249"/>
    <lineage>
        <taxon>Bacteria</taxon>
        <taxon>Bacillati</taxon>
        <taxon>Actinomycetota</taxon>
        <taxon>Actinomycetes</taxon>
        <taxon>Kitasatosporales</taxon>
        <taxon>Streptomycetaceae</taxon>
        <taxon>Streptantibioticus</taxon>
    </lineage>
</organism>
<dbReference type="Pfam" id="PF09339">
    <property type="entry name" value="HTH_IclR"/>
    <property type="match status" value="1"/>
</dbReference>
<dbReference type="InterPro" id="IPR036390">
    <property type="entry name" value="WH_DNA-bd_sf"/>
</dbReference>
<dbReference type="SUPFAM" id="SSF46785">
    <property type="entry name" value="Winged helix' DNA-binding domain"/>
    <property type="match status" value="1"/>
</dbReference>
<dbReference type="Gene3D" id="3.30.420.40">
    <property type="match status" value="2"/>
</dbReference>
<dbReference type="SUPFAM" id="SSF53067">
    <property type="entry name" value="Actin-like ATPase domain"/>
    <property type="match status" value="1"/>
</dbReference>
<dbReference type="Pfam" id="PF00480">
    <property type="entry name" value="ROK"/>
    <property type="match status" value="1"/>
</dbReference>
<sequence>MSEEPAGGDLARLRRLNARTVVGVLRAEAPLTLTEIAAQAGLSRATVEDVIRELAGRGWIAEAERTAGTVGRPARRFRFRADAGRVLGVEIGTHTVRALVTDLDGRTLGAARSAVDPSTGRRRRLAAVDRVVARCLEKAQVAAAEVYATGVATTGLVDGAGRVMHADSPPEWTGVDLTEHVGRLVGGSVLVDNDSRLAALAERWRGTARFADDMVYVLAGPRCGSALISNGRLLRGFSNAAGEIGALSAVRWSDAPGHLMAWAREHAESPQAEQDPKRVFAAARDGDRSAATAVRRYVRDLAVGTSALVLTLDPQLVVLGGEFSQAADLLVEPLVAELNRTCVRTPEVKASTLGEECAVLGAVRLALDHAEQLPLERSAGL</sequence>
<dbReference type="PANTHER" id="PTHR18964:SF149">
    <property type="entry name" value="BIFUNCTIONAL UDP-N-ACETYLGLUCOSAMINE 2-EPIMERASE_N-ACETYLMANNOSAMINE KINASE"/>
    <property type="match status" value="1"/>
</dbReference>
<evidence type="ECO:0000259" key="2">
    <source>
        <dbReference type="Pfam" id="PF09339"/>
    </source>
</evidence>
<evidence type="ECO:0000313" key="4">
    <source>
        <dbReference type="Proteomes" id="UP001198565"/>
    </source>
</evidence>